<organism evidence="3">
    <name type="scientific">Ditylum brightwellii</name>
    <dbReference type="NCBI Taxonomy" id="49249"/>
    <lineage>
        <taxon>Eukaryota</taxon>
        <taxon>Sar</taxon>
        <taxon>Stramenopiles</taxon>
        <taxon>Ochrophyta</taxon>
        <taxon>Bacillariophyta</taxon>
        <taxon>Mediophyceae</taxon>
        <taxon>Lithodesmiophycidae</taxon>
        <taxon>Lithodesmiales</taxon>
        <taxon>Lithodesmiaceae</taxon>
        <taxon>Ditylum</taxon>
    </lineage>
</organism>
<evidence type="ECO:0000313" key="3">
    <source>
        <dbReference type="EMBL" id="CAE4648039.1"/>
    </source>
</evidence>
<feature type="transmembrane region" description="Helical" evidence="2">
    <location>
        <begin position="1250"/>
        <end position="1278"/>
    </location>
</feature>
<feature type="transmembrane region" description="Helical" evidence="2">
    <location>
        <begin position="1056"/>
        <end position="1074"/>
    </location>
</feature>
<feature type="region of interest" description="Disordered" evidence="1">
    <location>
        <begin position="192"/>
        <end position="244"/>
    </location>
</feature>
<dbReference type="EMBL" id="HBNS01047332">
    <property type="protein sequence ID" value="CAE4648039.1"/>
    <property type="molecule type" value="Transcribed_RNA"/>
</dbReference>
<dbReference type="Gene3D" id="3.60.21.10">
    <property type="match status" value="1"/>
</dbReference>
<sequence length="1415" mass="161751">MEHNNVPIFRKKMILPRFFTTCSNFHKQHHPSPPPTTTFPSSYQQQQKPTLFLLGLQQQKDKFISWVSIFLLVVLFLCLRSISMPYLHKMAEFRKAATQKSSTTTTTSTSTTTSSTQSFYLTLTGWVYLWMTSVTCLTIIPHFSSHYNEIIAASLFFPCWILTVSTLTVGRCIIRGCYYCLGGCRKMRVGRRRSVDSDDDEEEEKDKREKQVNADPQIITKMKEQETKLHTNPKSKNFKDDDNKNNNKGKLIAFHRPFRKTLKSSAFISTSLCFLYMHCWSRTLGAFKVHEMKHDAGAVCRAVFRPIMIFLDGGVFVTHGEGGDDDDVGEMEEEEDGADESLIWFIWVIIVLGMLFAYAQDEFAHRHYYGSCYYYTSTTTTTTTQGVLRRLGGGGEESKQTQRQQQKQHSSSHGKHHLDETFDDLTDLNDSLYDIDDDHEEEEDDEEEYQQQQQQCQEGGGTEEGKGMIRNRILEMRKEKERPLGTLEMCPWYNVVLVSTIFDILIQWKIFLGRFDARSMQPALQQIPPKKKKKNKNTKIFLNDKKEVECSSTNDLCHNTSDDSEDDEEEYNRINPGCIFNCCRKSSTTNLNSTSLNENDDDDDGYWFDFVADVGDGFNSSYQVARLLAQPHLSVRGSSSINGGGGGGGKKILPRGEILINGGDLAYPHPSEESYEKRFFRTFEDAMPPPPSFRREHISIVKPALPVKGWSNCFFDKKLESNENDDVDDGYDLLQMYKGPCTFVLPGNHDWYDGLSTYTRFILSRDWLGGWLMPQQRSYFALKLPQGWWLLGFDLALAGDIDIEQFKFFANLAAKSIKPSDAVIIVTHQPHWVLDADEQRPIDELAEENLRELMNHHLAGKVRLRLAGDIHHYTRHVPMALRPPRSKKPLHRRSQSFPTNSQSAMDAAPDNGTTNPRKPMSLPPHVKTYVERNRPELIVSGGGGAFLHPTHCYDDHIRVGKEQDEYVRVCAYPNEKISYRLSWLNIWQFRWRNWRLDVVWAIGYFGIASSLFPLCGIYANYIDYNPTQHPAILLFWAFKTVLSLLKQILLTGRISLFASLVVLGLCFIVTDTKLKPSTRLLWGFSHGITHIMGALACLLFVQCITEWTIYEGIVKVPEVKTLKYNAGDSGIDLGTLLYEEYTSHFSHVFDDLSPLNATNVTKQYVLGDDRATMSVSERFYTTAIKVVAMIFTWLFTEIPLLKTILSIFDLPGTIAENHSSICDILCVDDISCMLGNDLERYRYIDRGSMFSYLAAISLYFITFAIPFAGNLFGTWLALTLNIFKAQTDGGFSSLRLQHWKNFLKLHIKNNGDLEVYSIGLHRVPRHWVKDPLWGGGGGSNSVPKKDSWSFYDESCNNKESTPSWQWDSPSKWIPEKRSKKFKPEIVDFTLIKKRNCYSCGTNGQVQSANTPNIPH</sequence>
<gene>
    <name evidence="3" type="ORF">DBRI00130_LOCUS36515</name>
</gene>
<feature type="compositionally biased region" description="Basic residues" evidence="1">
    <location>
        <begin position="884"/>
        <end position="894"/>
    </location>
</feature>
<feature type="compositionally biased region" description="Polar residues" evidence="1">
    <location>
        <begin position="895"/>
        <end position="904"/>
    </location>
</feature>
<accession>A0A7S4W2U7</accession>
<protein>
    <recommendedName>
        <fullName evidence="4">Calcineurin-like phosphoesterase domain-containing protein</fullName>
    </recommendedName>
</protein>
<keyword evidence="2" id="KW-0472">Membrane</keyword>
<dbReference type="PANTHER" id="PTHR34211">
    <property type="entry name" value="CALCINEURIN-LIKE METALLO-PHOSPHOESTERASE SUPERFAMILY PROTEIN"/>
    <property type="match status" value="1"/>
</dbReference>
<keyword evidence="2" id="KW-0812">Transmembrane</keyword>
<feature type="compositionally biased region" description="Acidic residues" evidence="1">
    <location>
        <begin position="438"/>
        <end position="449"/>
    </location>
</feature>
<reference evidence="3" key="1">
    <citation type="submission" date="2021-01" db="EMBL/GenBank/DDBJ databases">
        <authorList>
            <person name="Corre E."/>
            <person name="Pelletier E."/>
            <person name="Niang G."/>
            <person name="Scheremetjew M."/>
            <person name="Finn R."/>
            <person name="Kale V."/>
            <person name="Holt S."/>
            <person name="Cochrane G."/>
            <person name="Meng A."/>
            <person name="Brown T."/>
            <person name="Cohen L."/>
        </authorList>
    </citation>
    <scope>NUCLEOTIDE SEQUENCE</scope>
    <source>
        <strain evidence="3">GSO104</strain>
    </source>
</reference>
<dbReference type="SUPFAM" id="SSF56300">
    <property type="entry name" value="Metallo-dependent phosphatases"/>
    <property type="match status" value="1"/>
</dbReference>
<feature type="transmembrane region" description="Helical" evidence="2">
    <location>
        <begin position="998"/>
        <end position="1019"/>
    </location>
</feature>
<name>A0A7S4W2U7_9STRA</name>
<feature type="transmembrane region" description="Helical" evidence="2">
    <location>
        <begin position="1080"/>
        <end position="1101"/>
    </location>
</feature>
<feature type="region of interest" description="Disordered" evidence="1">
    <location>
        <begin position="881"/>
        <end position="923"/>
    </location>
</feature>
<feature type="region of interest" description="Disordered" evidence="1">
    <location>
        <begin position="388"/>
        <end position="419"/>
    </location>
</feature>
<feature type="transmembrane region" description="Helical" evidence="2">
    <location>
        <begin position="155"/>
        <end position="181"/>
    </location>
</feature>
<feature type="transmembrane region" description="Helical" evidence="2">
    <location>
        <begin position="63"/>
        <end position="82"/>
    </location>
</feature>
<feature type="region of interest" description="Disordered" evidence="1">
    <location>
        <begin position="438"/>
        <end position="467"/>
    </location>
</feature>
<feature type="transmembrane region" description="Helical" evidence="2">
    <location>
        <begin position="119"/>
        <end position="143"/>
    </location>
</feature>
<dbReference type="InterPro" id="IPR029052">
    <property type="entry name" value="Metallo-depent_PP-like"/>
</dbReference>
<evidence type="ECO:0000256" key="1">
    <source>
        <dbReference type="SAM" id="MobiDB-lite"/>
    </source>
</evidence>
<feature type="transmembrane region" description="Helical" evidence="2">
    <location>
        <begin position="341"/>
        <end position="359"/>
    </location>
</feature>
<evidence type="ECO:0008006" key="4">
    <source>
        <dbReference type="Google" id="ProtNLM"/>
    </source>
</evidence>
<proteinExistence type="predicted"/>
<keyword evidence="2" id="KW-1133">Transmembrane helix</keyword>
<dbReference type="PANTHER" id="PTHR34211:SF3">
    <property type="entry name" value="CALCINEURIN-LIKE METALLO-PHOSPHOESTERASE SUPERFAMILY PROTEIN"/>
    <property type="match status" value="1"/>
</dbReference>
<evidence type="ECO:0000256" key="2">
    <source>
        <dbReference type="SAM" id="Phobius"/>
    </source>
</evidence>